<protein>
    <submittedName>
        <fullName evidence="1">Uncharacterized protein</fullName>
    </submittedName>
</protein>
<dbReference type="Proteomes" id="UP001163603">
    <property type="component" value="Chromosome 7"/>
</dbReference>
<sequence>MVVGACELEEGFRDTDLTCIEKPNARGTKLSSLLLVLWAVSQIDMEQQEHYPWEDQQQDEENDEASQLQGRQSRHRNSSNVRIVVPTYNGHQEEVKEARAYSNHDELYKAAAGFAEEDKEGTTSDEINHKEEEWDIQTSLTTEVRVSNQNVKILEDNEIISAIQVASREEEKTISSDVHLHNTNGSNVDADLIEEIDPELTEFDVEEVIKKQDTHDLVCPKCKSCITRTVILVRKKKPKFVVPIGGRNKTKPIRKPKVPLDVREDTEHTFSNVPPETEPLIDKRKTEEDVYFRCLSCFSFFVPGVNFGNKDANRKEEAAGSESAGAKAYWPWSFFIPITNKKTGNRVSDPSDHIEEKNEGNKQPVRDFHVNSPQGDQGGLESIEPAQHIGQILPSETFDGSTPKNTVIPSKQKQDDAMVGNITGGDFILQVASEPGSTTGVEIREGQGWDILKSIVYGGLMESITSLGVVSSAAGAGATTLNILAMGLANLVAGLFVLGHNLREMKNEQYGESPNQLNEEEGRYQKLLGRRGNFPLHASLAVISFLFFGLLPPVIYGFSFRESDNKDLKLAVVLGVSLICIILLVIAKCHVNKSPPKSYVKTILYYLSTGVVVSCVSYFAGELIDKLMEKLGWFDSTATSTLAISFIEASKPMESTWASF</sequence>
<keyword evidence="2" id="KW-1185">Reference proteome</keyword>
<reference evidence="2" key="1">
    <citation type="journal article" date="2023" name="G3 (Bethesda)">
        <title>Genome assembly and association tests identify interacting loci associated with vigor, precocity, and sex in interspecific pistachio rootstocks.</title>
        <authorList>
            <person name="Palmer W."/>
            <person name="Jacygrad E."/>
            <person name="Sagayaradj S."/>
            <person name="Cavanaugh K."/>
            <person name="Han R."/>
            <person name="Bertier L."/>
            <person name="Beede B."/>
            <person name="Kafkas S."/>
            <person name="Golino D."/>
            <person name="Preece J."/>
            <person name="Michelmore R."/>
        </authorList>
    </citation>
    <scope>NUCLEOTIDE SEQUENCE [LARGE SCALE GENOMIC DNA]</scope>
</reference>
<comment type="caution">
    <text evidence="1">The sequence shown here is derived from an EMBL/GenBank/DDBJ whole genome shotgun (WGS) entry which is preliminary data.</text>
</comment>
<proteinExistence type="predicted"/>
<name>A0ACC0YDU1_9ROSI</name>
<organism evidence="1 2">
    <name type="scientific">Pistacia integerrima</name>
    <dbReference type="NCBI Taxonomy" id="434235"/>
    <lineage>
        <taxon>Eukaryota</taxon>
        <taxon>Viridiplantae</taxon>
        <taxon>Streptophyta</taxon>
        <taxon>Embryophyta</taxon>
        <taxon>Tracheophyta</taxon>
        <taxon>Spermatophyta</taxon>
        <taxon>Magnoliopsida</taxon>
        <taxon>eudicotyledons</taxon>
        <taxon>Gunneridae</taxon>
        <taxon>Pentapetalae</taxon>
        <taxon>rosids</taxon>
        <taxon>malvids</taxon>
        <taxon>Sapindales</taxon>
        <taxon>Anacardiaceae</taxon>
        <taxon>Pistacia</taxon>
    </lineage>
</organism>
<dbReference type="EMBL" id="CM047742">
    <property type="protein sequence ID" value="KAJ0034474.1"/>
    <property type="molecule type" value="Genomic_DNA"/>
</dbReference>
<evidence type="ECO:0000313" key="1">
    <source>
        <dbReference type="EMBL" id="KAJ0034474.1"/>
    </source>
</evidence>
<accession>A0ACC0YDU1</accession>
<evidence type="ECO:0000313" key="2">
    <source>
        <dbReference type="Proteomes" id="UP001163603"/>
    </source>
</evidence>
<gene>
    <name evidence="1" type="ORF">Pint_26509</name>
</gene>